<comment type="caution">
    <text evidence="7">The sequence shown here is derived from an EMBL/GenBank/DDBJ whole genome shotgun (WGS) entry which is preliminary data.</text>
</comment>
<gene>
    <name evidence="6" type="primary">gatC</name>
    <name evidence="7" type="ORF">HMPREF3187_00964</name>
</gene>
<accession>A0A0X8F7W2</accession>
<comment type="function">
    <text evidence="3 6">Allows the formation of correctly charged Asn-tRNA(Asn) or Gln-tRNA(Gln) through the transamidation of misacylated Asp-tRNA(Asn) or Glu-tRNA(Gln) in organisms which lack either or both of asparaginyl-tRNA or glutaminyl-tRNA synthetases. The reaction takes place in the presence of glutamine and ATP through an activated phospho-Asp-tRNA(Asn) or phospho-Glu-tRNA(Gln).</text>
</comment>
<dbReference type="KEGG" id="acg:AWM71_02865"/>
<dbReference type="EMBL" id="LSCQ01000046">
    <property type="protein sequence ID" value="KXB36191.1"/>
    <property type="molecule type" value="Genomic_DNA"/>
</dbReference>
<dbReference type="GO" id="GO:0005524">
    <property type="term" value="F:ATP binding"/>
    <property type="evidence" value="ECO:0007669"/>
    <property type="project" value="UniProtKB-KW"/>
</dbReference>
<protein>
    <recommendedName>
        <fullName evidence="6">Aspartyl/glutamyl-tRNA(Asn/Gln) amidotransferase subunit C</fullName>
        <shortName evidence="6">Asp/Glu-ADT subunit C</shortName>
        <ecNumber evidence="6">6.3.5.-</ecNumber>
    </recommendedName>
</protein>
<dbReference type="Pfam" id="PF02686">
    <property type="entry name" value="GatC"/>
    <property type="match status" value="1"/>
</dbReference>
<dbReference type="RefSeq" id="WP_060776573.1">
    <property type="nucleotide sequence ID" value="NZ_CP014159.1"/>
</dbReference>
<evidence type="ECO:0000256" key="5">
    <source>
        <dbReference type="ARBA" id="ARBA00047913"/>
    </source>
</evidence>
<dbReference type="GO" id="GO:0016740">
    <property type="term" value="F:transferase activity"/>
    <property type="evidence" value="ECO:0007669"/>
    <property type="project" value="UniProtKB-KW"/>
</dbReference>
<comment type="similarity">
    <text evidence="1 6">Belongs to the GatC family.</text>
</comment>
<keyword evidence="6" id="KW-0436">Ligase</keyword>
<evidence type="ECO:0000256" key="3">
    <source>
        <dbReference type="ARBA" id="ARBA00024799"/>
    </source>
</evidence>
<dbReference type="AlphaFoldDB" id="A0A0X8F7W2"/>
<comment type="catalytic activity">
    <reaction evidence="4 6">
        <text>L-aspartyl-tRNA(Asn) + L-glutamine + ATP + H2O = L-asparaginyl-tRNA(Asn) + L-glutamate + ADP + phosphate + 2 H(+)</text>
        <dbReference type="Rhea" id="RHEA:14513"/>
        <dbReference type="Rhea" id="RHEA-COMP:9674"/>
        <dbReference type="Rhea" id="RHEA-COMP:9677"/>
        <dbReference type="ChEBI" id="CHEBI:15377"/>
        <dbReference type="ChEBI" id="CHEBI:15378"/>
        <dbReference type="ChEBI" id="CHEBI:29985"/>
        <dbReference type="ChEBI" id="CHEBI:30616"/>
        <dbReference type="ChEBI" id="CHEBI:43474"/>
        <dbReference type="ChEBI" id="CHEBI:58359"/>
        <dbReference type="ChEBI" id="CHEBI:78515"/>
        <dbReference type="ChEBI" id="CHEBI:78516"/>
        <dbReference type="ChEBI" id="CHEBI:456216"/>
    </reaction>
</comment>
<dbReference type="OrthoDB" id="9813938at2"/>
<reference evidence="7 8" key="1">
    <citation type="submission" date="2016-01" db="EMBL/GenBank/DDBJ databases">
        <authorList>
            <person name="Oliw E.H."/>
        </authorList>
    </citation>
    <scope>NUCLEOTIDE SEQUENCE [LARGE SCALE GENOMIC DNA]</scope>
    <source>
        <strain evidence="7 8">KA00635</strain>
    </source>
</reference>
<evidence type="ECO:0000256" key="6">
    <source>
        <dbReference type="HAMAP-Rule" id="MF_00122"/>
    </source>
</evidence>
<sequence length="99" mass="11204">MSISEKEFKHVAQLAKLSFSEEQVGPMNQRFTEILDMVDQLSEVETEDVPVMTHGIKLQNVMREDIPSQGIDRDLIMKNVPSHQEGMIVVPDSFDESGD</sequence>
<keyword evidence="7" id="KW-0808">Transferase</keyword>
<dbReference type="Proteomes" id="UP000070422">
    <property type="component" value="Unassembled WGS sequence"/>
</dbReference>
<dbReference type="NCBIfam" id="TIGR00135">
    <property type="entry name" value="gatC"/>
    <property type="match status" value="1"/>
</dbReference>
<dbReference type="PANTHER" id="PTHR15004:SF0">
    <property type="entry name" value="GLUTAMYL-TRNA(GLN) AMIDOTRANSFERASE SUBUNIT C, MITOCHONDRIAL"/>
    <property type="match status" value="1"/>
</dbReference>
<comment type="catalytic activity">
    <reaction evidence="5 6">
        <text>L-glutamyl-tRNA(Gln) + L-glutamine + ATP + H2O = L-glutaminyl-tRNA(Gln) + L-glutamate + ADP + phosphate + H(+)</text>
        <dbReference type="Rhea" id="RHEA:17521"/>
        <dbReference type="Rhea" id="RHEA-COMP:9681"/>
        <dbReference type="Rhea" id="RHEA-COMP:9684"/>
        <dbReference type="ChEBI" id="CHEBI:15377"/>
        <dbReference type="ChEBI" id="CHEBI:15378"/>
        <dbReference type="ChEBI" id="CHEBI:29985"/>
        <dbReference type="ChEBI" id="CHEBI:30616"/>
        <dbReference type="ChEBI" id="CHEBI:43474"/>
        <dbReference type="ChEBI" id="CHEBI:58359"/>
        <dbReference type="ChEBI" id="CHEBI:78520"/>
        <dbReference type="ChEBI" id="CHEBI:78521"/>
        <dbReference type="ChEBI" id="CHEBI:456216"/>
    </reaction>
</comment>
<organism evidence="7 8">
    <name type="scientific">Aerococcus christensenii</name>
    <dbReference type="NCBI Taxonomy" id="87541"/>
    <lineage>
        <taxon>Bacteria</taxon>
        <taxon>Bacillati</taxon>
        <taxon>Bacillota</taxon>
        <taxon>Bacilli</taxon>
        <taxon>Lactobacillales</taxon>
        <taxon>Aerococcaceae</taxon>
        <taxon>Aerococcus</taxon>
    </lineage>
</organism>
<dbReference type="InterPro" id="IPR036113">
    <property type="entry name" value="Asp/Glu-ADT_sf_sub_c"/>
</dbReference>
<name>A0A0X8F7W2_9LACT</name>
<dbReference type="GO" id="GO:0006412">
    <property type="term" value="P:translation"/>
    <property type="evidence" value="ECO:0007669"/>
    <property type="project" value="UniProtKB-UniRule"/>
</dbReference>
<dbReference type="PATRIC" id="fig|87541.4.peg.955"/>
<dbReference type="SUPFAM" id="SSF141000">
    <property type="entry name" value="Glu-tRNAGln amidotransferase C subunit"/>
    <property type="match status" value="1"/>
</dbReference>
<proteinExistence type="inferred from homology"/>
<dbReference type="GO" id="GO:0006450">
    <property type="term" value="P:regulation of translational fidelity"/>
    <property type="evidence" value="ECO:0007669"/>
    <property type="project" value="InterPro"/>
</dbReference>
<evidence type="ECO:0000313" key="8">
    <source>
        <dbReference type="Proteomes" id="UP000070422"/>
    </source>
</evidence>
<dbReference type="GO" id="GO:0070681">
    <property type="term" value="P:glutaminyl-tRNAGln biosynthesis via transamidation"/>
    <property type="evidence" value="ECO:0007669"/>
    <property type="project" value="TreeGrafter"/>
</dbReference>
<evidence type="ECO:0000313" key="7">
    <source>
        <dbReference type="EMBL" id="KXB36191.1"/>
    </source>
</evidence>
<dbReference type="PANTHER" id="PTHR15004">
    <property type="entry name" value="GLUTAMYL-TRNA(GLN) AMIDOTRANSFERASE SUBUNIT C, MITOCHONDRIAL"/>
    <property type="match status" value="1"/>
</dbReference>
<dbReference type="InterPro" id="IPR003837">
    <property type="entry name" value="GatC"/>
</dbReference>
<dbReference type="EC" id="6.3.5.-" evidence="6"/>
<comment type="subunit">
    <text evidence="2 6">Heterotrimer of A, B and C subunits.</text>
</comment>
<evidence type="ECO:0000256" key="1">
    <source>
        <dbReference type="ARBA" id="ARBA00010757"/>
    </source>
</evidence>
<dbReference type="Gene3D" id="1.10.20.60">
    <property type="entry name" value="Glu-tRNAGln amidotransferase C subunit, N-terminal domain"/>
    <property type="match status" value="1"/>
</dbReference>
<evidence type="ECO:0000256" key="2">
    <source>
        <dbReference type="ARBA" id="ARBA00011123"/>
    </source>
</evidence>
<dbReference type="HAMAP" id="MF_00122">
    <property type="entry name" value="GatC"/>
    <property type="match status" value="1"/>
</dbReference>
<dbReference type="GO" id="GO:0050567">
    <property type="term" value="F:glutaminyl-tRNA synthase (glutamine-hydrolyzing) activity"/>
    <property type="evidence" value="ECO:0007669"/>
    <property type="project" value="UniProtKB-UniRule"/>
</dbReference>
<dbReference type="STRING" id="87541.AWM71_02865"/>
<evidence type="ECO:0000256" key="4">
    <source>
        <dbReference type="ARBA" id="ARBA00047380"/>
    </source>
</evidence>
<keyword evidence="6" id="KW-0547">Nucleotide-binding</keyword>
<keyword evidence="6" id="KW-0067">ATP-binding</keyword>
<keyword evidence="6" id="KW-0648">Protein biosynthesis</keyword>
<dbReference type="GO" id="GO:0050566">
    <property type="term" value="F:asparaginyl-tRNA synthase (glutamine-hydrolyzing) activity"/>
    <property type="evidence" value="ECO:0007669"/>
    <property type="project" value="RHEA"/>
</dbReference>